<proteinExistence type="inferred from homology"/>
<dbReference type="InterPro" id="IPR036388">
    <property type="entry name" value="WH-like_DNA-bd_sf"/>
</dbReference>
<evidence type="ECO:0000259" key="3">
    <source>
        <dbReference type="Pfam" id="PF17782"/>
    </source>
</evidence>
<reference evidence="4" key="1">
    <citation type="journal article" date="2020" name="mSystems">
        <title>Genome- and Community-Level Interaction Insights into Carbon Utilization and Element Cycling Functions of Hydrothermarchaeota in Hydrothermal Sediment.</title>
        <authorList>
            <person name="Zhou Z."/>
            <person name="Liu Y."/>
            <person name="Xu W."/>
            <person name="Pan J."/>
            <person name="Luo Z.H."/>
            <person name="Li M."/>
        </authorList>
    </citation>
    <scope>NUCLEOTIDE SEQUENCE [LARGE SCALE GENOMIC DNA]</scope>
    <source>
        <strain evidence="4">SpSt-1181</strain>
    </source>
</reference>
<dbReference type="Pfam" id="PF17782">
    <property type="entry name" value="WHD_DprA"/>
    <property type="match status" value="1"/>
</dbReference>
<protein>
    <submittedName>
        <fullName evidence="4">DNA-protecting protein DprA</fullName>
    </submittedName>
</protein>
<dbReference type="NCBIfam" id="TIGR00732">
    <property type="entry name" value="dprA"/>
    <property type="match status" value="1"/>
</dbReference>
<dbReference type="InterPro" id="IPR003488">
    <property type="entry name" value="DprA"/>
</dbReference>
<dbReference type="Pfam" id="PF02481">
    <property type="entry name" value="DNA_processg_A"/>
    <property type="match status" value="1"/>
</dbReference>
<evidence type="ECO:0000259" key="2">
    <source>
        <dbReference type="Pfam" id="PF02481"/>
    </source>
</evidence>
<dbReference type="Gene3D" id="3.40.50.450">
    <property type="match status" value="1"/>
</dbReference>
<dbReference type="PANTHER" id="PTHR43022:SF1">
    <property type="entry name" value="PROTEIN SMF"/>
    <property type="match status" value="1"/>
</dbReference>
<feature type="domain" description="DprA winged helix" evidence="3">
    <location>
        <begin position="323"/>
        <end position="375"/>
    </location>
</feature>
<dbReference type="SUPFAM" id="SSF102405">
    <property type="entry name" value="MCP/YpsA-like"/>
    <property type="match status" value="1"/>
</dbReference>
<accession>A0A831SU82</accession>
<dbReference type="InterPro" id="IPR041614">
    <property type="entry name" value="DprA_WH"/>
</dbReference>
<evidence type="ECO:0000256" key="1">
    <source>
        <dbReference type="ARBA" id="ARBA00006525"/>
    </source>
</evidence>
<dbReference type="Gene3D" id="1.10.10.10">
    <property type="entry name" value="Winged helix-like DNA-binding domain superfamily/Winged helix DNA-binding domain"/>
    <property type="match status" value="1"/>
</dbReference>
<dbReference type="SUPFAM" id="SSF47781">
    <property type="entry name" value="RuvA domain 2-like"/>
    <property type="match status" value="1"/>
</dbReference>
<organism evidence="4">
    <name type="scientific">Prosthecochloris aestuarii</name>
    <dbReference type="NCBI Taxonomy" id="1102"/>
    <lineage>
        <taxon>Bacteria</taxon>
        <taxon>Pseudomonadati</taxon>
        <taxon>Chlorobiota</taxon>
        <taxon>Chlorobiia</taxon>
        <taxon>Chlorobiales</taxon>
        <taxon>Chlorobiaceae</taxon>
        <taxon>Prosthecochloris</taxon>
    </lineage>
</organism>
<gene>
    <name evidence="4" type="primary">dprA</name>
    <name evidence="4" type="ORF">ENN50_07320</name>
</gene>
<dbReference type="InterPro" id="IPR057666">
    <property type="entry name" value="DrpA_SLOG"/>
</dbReference>
<feature type="domain" description="Smf/DprA SLOG" evidence="2">
    <location>
        <begin position="92"/>
        <end position="301"/>
    </location>
</feature>
<sequence length="380" mass="40764">MSLPSSTPDHIILLTLCTIKGLEPARLRALLGTYSPGSITQSSTRELSSVPGIGPTLAGDIHALLHDTRKFLSVTESISRRLEQLDTLGARLITILDDTYPGLLREIYDPPPFLFVRGDVSALSLPGIAVVGTRQATAYGKKATAGICGSLVRNGLTIISGMAYGIDTAAHHAALEHDGKTIAVLARGVDHTYTDPRGRLWPKIVEHGAIVSEEWPGTTVTPEKFPKRNRLISGLSLGTLLVESDISGGSLITASIALEQNRDVFAVPGPIFSRTSRGTNALIERGHAKLVTSADSILSELSPPASTGSVTHTTQRHSAEDIHVSEEEKYILDLLSEAPLHIDQLAEKTGTAPSILLITLFDMEMKNLVEQLPGQLFERV</sequence>
<comment type="similarity">
    <text evidence="1">Belongs to the DprA/Smf family.</text>
</comment>
<name>A0A831SU82_PROAE</name>
<dbReference type="InterPro" id="IPR010994">
    <property type="entry name" value="RuvA_2-like"/>
</dbReference>
<dbReference type="GO" id="GO:0009294">
    <property type="term" value="P:DNA-mediated transformation"/>
    <property type="evidence" value="ECO:0007669"/>
    <property type="project" value="InterPro"/>
</dbReference>
<dbReference type="AlphaFoldDB" id="A0A831SU82"/>
<dbReference type="Proteomes" id="UP000886335">
    <property type="component" value="Unassembled WGS sequence"/>
</dbReference>
<evidence type="ECO:0000313" key="4">
    <source>
        <dbReference type="EMBL" id="HED31475.1"/>
    </source>
</evidence>
<dbReference type="EMBL" id="DSBW01000161">
    <property type="protein sequence ID" value="HED31475.1"/>
    <property type="molecule type" value="Genomic_DNA"/>
</dbReference>
<dbReference type="Pfam" id="PF14520">
    <property type="entry name" value="HHH_5"/>
    <property type="match status" value="1"/>
</dbReference>
<dbReference type="PANTHER" id="PTHR43022">
    <property type="entry name" value="PROTEIN SMF"/>
    <property type="match status" value="1"/>
</dbReference>
<comment type="caution">
    <text evidence="4">The sequence shown here is derived from an EMBL/GenBank/DDBJ whole genome shotgun (WGS) entry which is preliminary data.</text>
</comment>